<comment type="caution">
    <text evidence="3">The sequence shown here is derived from an EMBL/GenBank/DDBJ whole genome shotgun (WGS) entry which is preliminary data.</text>
</comment>
<reference evidence="3 4" key="1">
    <citation type="submission" date="2017-06" db="EMBL/GenBank/DDBJ databases">
        <title>A platform for efficient transgenesis in Macrostomum lignano, a flatworm model organism for stem cell research.</title>
        <authorList>
            <person name="Berezikov E."/>
        </authorList>
    </citation>
    <scope>NUCLEOTIDE SEQUENCE [LARGE SCALE GENOMIC DNA]</scope>
    <source>
        <strain evidence="3">DV1</strain>
        <tissue evidence="3">Whole organism</tissue>
    </source>
</reference>
<gene>
    <name evidence="2" type="ORF">BOX15_Mlig015836g2</name>
    <name evidence="3" type="ORF">BOX15_Mlig015836g3</name>
</gene>
<keyword evidence="4" id="KW-1185">Reference proteome</keyword>
<accession>A0A267GMW5</accession>
<evidence type="ECO:0000256" key="1">
    <source>
        <dbReference type="SAM" id="MobiDB-lite"/>
    </source>
</evidence>
<dbReference type="AlphaFoldDB" id="A0A267GMW5"/>
<feature type="region of interest" description="Disordered" evidence="1">
    <location>
        <begin position="41"/>
        <end position="64"/>
    </location>
</feature>
<dbReference type="EMBL" id="NIVC01000236">
    <property type="protein sequence ID" value="PAA87361.1"/>
    <property type="molecule type" value="Genomic_DNA"/>
</dbReference>
<dbReference type="EMBL" id="NIVC01001262">
    <property type="protein sequence ID" value="PAA70164.1"/>
    <property type="molecule type" value="Genomic_DNA"/>
</dbReference>
<sequence>MVKYTLRSGRLCRMETFERRLFSTVDGILQLLGEQPRVRLKRGSMSRQQSAPALKRSPKRSGPRLLRTATEVFEAIDSHTARLNAKEGDSDGRAEKKKC</sequence>
<evidence type="ECO:0000313" key="3">
    <source>
        <dbReference type="EMBL" id="PAA87361.1"/>
    </source>
</evidence>
<evidence type="ECO:0000313" key="2">
    <source>
        <dbReference type="EMBL" id="PAA70164.1"/>
    </source>
</evidence>
<organism evidence="3 4">
    <name type="scientific">Macrostomum lignano</name>
    <dbReference type="NCBI Taxonomy" id="282301"/>
    <lineage>
        <taxon>Eukaryota</taxon>
        <taxon>Metazoa</taxon>
        <taxon>Spiralia</taxon>
        <taxon>Lophotrochozoa</taxon>
        <taxon>Platyhelminthes</taxon>
        <taxon>Rhabditophora</taxon>
        <taxon>Macrostomorpha</taxon>
        <taxon>Macrostomida</taxon>
        <taxon>Macrostomidae</taxon>
        <taxon>Macrostomum</taxon>
    </lineage>
</organism>
<dbReference type="Proteomes" id="UP000215902">
    <property type="component" value="Unassembled WGS sequence"/>
</dbReference>
<evidence type="ECO:0000313" key="4">
    <source>
        <dbReference type="Proteomes" id="UP000215902"/>
    </source>
</evidence>
<name>A0A267GMW5_9PLAT</name>
<proteinExistence type="predicted"/>
<protein>
    <submittedName>
        <fullName evidence="3">Uncharacterized protein</fullName>
    </submittedName>
</protein>